<dbReference type="Gene3D" id="3.30.2310.20">
    <property type="entry name" value="RelE-like"/>
    <property type="match status" value="1"/>
</dbReference>
<proteinExistence type="inferred from homology"/>
<dbReference type="AlphaFoldDB" id="A0A1G9JJV0"/>
<evidence type="ECO:0000313" key="3">
    <source>
        <dbReference type="EMBL" id="SDL37681.1"/>
    </source>
</evidence>
<comment type="similarity">
    <text evidence="1">Belongs to the RelE toxin family.</text>
</comment>
<dbReference type="RefSeq" id="WP_092162196.1">
    <property type="nucleotide sequence ID" value="NZ_FNGA01000004.1"/>
</dbReference>
<dbReference type="EMBL" id="FNGA01000004">
    <property type="protein sequence ID" value="SDL37681.1"/>
    <property type="molecule type" value="Genomic_DNA"/>
</dbReference>
<accession>A0A1G9JJV0</accession>
<dbReference type="PANTHER" id="PTHR33755">
    <property type="entry name" value="TOXIN PARE1-RELATED"/>
    <property type="match status" value="1"/>
</dbReference>
<organism evidence="3 4">
    <name type="scientific">Maridesulfovibrio ferrireducens</name>
    <dbReference type="NCBI Taxonomy" id="246191"/>
    <lineage>
        <taxon>Bacteria</taxon>
        <taxon>Pseudomonadati</taxon>
        <taxon>Thermodesulfobacteriota</taxon>
        <taxon>Desulfovibrionia</taxon>
        <taxon>Desulfovibrionales</taxon>
        <taxon>Desulfovibrionaceae</taxon>
        <taxon>Maridesulfovibrio</taxon>
    </lineage>
</organism>
<dbReference type="STRING" id="246191.SAMN05660337_2826"/>
<keyword evidence="2" id="KW-1277">Toxin-antitoxin system</keyword>
<dbReference type="InterPro" id="IPR035093">
    <property type="entry name" value="RelE/ParE_toxin_dom_sf"/>
</dbReference>
<dbReference type="InterPro" id="IPR007712">
    <property type="entry name" value="RelE/ParE_toxin"/>
</dbReference>
<dbReference type="InterPro" id="IPR051803">
    <property type="entry name" value="TA_system_RelE-like_toxin"/>
</dbReference>
<dbReference type="Proteomes" id="UP000199053">
    <property type="component" value="Unassembled WGS sequence"/>
</dbReference>
<dbReference type="NCBIfam" id="TIGR02385">
    <property type="entry name" value="RelE_StbE"/>
    <property type="match status" value="1"/>
</dbReference>
<dbReference type="OrthoDB" id="9798046at2"/>
<evidence type="ECO:0000256" key="2">
    <source>
        <dbReference type="ARBA" id="ARBA00022649"/>
    </source>
</evidence>
<protein>
    <submittedName>
        <fullName evidence="3">Addiction module toxin, RelE/StbE family</fullName>
    </submittedName>
</protein>
<keyword evidence="4" id="KW-1185">Reference proteome</keyword>
<sequence length="95" mass="10888">MPRIKWLERAVQDLDSIYEYISQDDPKSAKKVASAILSNVKNLEQHPQIGRAGRVPGTRELIVLKGAYLVAYCCNEDVEILRVLRHIQDWRGVLE</sequence>
<reference evidence="4" key="1">
    <citation type="submission" date="2016-10" db="EMBL/GenBank/DDBJ databases">
        <authorList>
            <person name="Varghese N."/>
            <person name="Submissions S."/>
        </authorList>
    </citation>
    <scope>NUCLEOTIDE SEQUENCE [LARGE SCALE GENOMIC DNA]</scope>
    <source>
        <strain evidence="4">DSM 16995</strain>
    </source>
</reference>
<dbReference type="Pfam" id="PF05016">
    <property type="entry name" value="ParE_toxin"/>
    <property type="match status" value="1"/>
</dbReference>
<gene>
    <name evidence="3" type="ORF">SAMN05660337_2826</name>
</gene>
<name>A0A1G9JJV0_9BACT</name>
<evidence type="ECO:0000256" key="1">
    <source>
        <dbReference type="ARBA" id="ARBA00006226"/>
    </source>
</evidence>
<evidence type="ECO:0000313" key="4">
    <source>
        <dbReference type="Proteomes" id="UP000199053"/>
    </source>
</evidence>